<evidence type="ECO:0000313" key="4">
    <source>
        <dbReference type="Proteomes" id="UP000678499"/>
    </source>
</evidence>
<dbReference type="AlphaFoldDB" id="A0A7R9BXQ1"/>
<dbReference type="OrthoDB" id="9995375at2759"/>
<reference evidence="3" key="1">
    <citation type="submission" date="2020-11" db="EMBL/GenBank/DDBJ databases">
        <authorList>
            <person name="Tran Van P."/>
        </authorList>
    </citation>
    <scope>NUCLEOTIDE SEQUENCE</scope>
</reference>
<proteinExistence type="predicted"/>
<dbReference type="InterPro" id="IPR035437">
    <property type="entry name" value="SNase_OB-fold_sf"/>
</dbReference>
<evidence type="ECO:0000313" key="3">
    <source>
        <dbReference type="EMBL" id="CAD7283505.1"/>
    </source>
</evidence>
<feature type="region of interest" description="Disordered" evidence="1">
    <location>
        <begin position="68"/>
        <end position="196"/>
    </location>
</feature>
<dbReference type="PANTHER" id="PTHR22948">
    <property type="entry name" value="TUDOR DOMAIN CONTAINING PROTEIN"/>
    <property type="match status" value="1"/>
</dbReference>
<evidence type="ECO:0000256" key="1">
    <source>
        <dbReference type="SAM" id="MobiDB-lite"/>
    </source>
</evidence>
<dbReference type="EMBL" id="CAJPEX010005537">
    <property type="protein sequence ID" value="CAG0923657.1"/>
    <property type="molecule type" value="Genomic_DNA"/>
</dbReference>
<feature type="domain" description="Tudor" evidence="2">
    <location>
        <begin position="261"/>
        <end position="321"/>
    </location>
</feature>
<dbReference type="Proteomes" id="UP000678499">
    <property type="component" value="Unassembled WGS sequence"/>
</dbReference>
<name>A0A7R9BXQ1_9CRUS</name>
<dbReference type="SUPFAM" id="SSF63748">
    <property type="entry name" value="Tudor/PWWP/MBT"/>
    <property type="match status" value="3"/>
</dbReference>
<dbReference type="FunFam" id="2.30.30.140:FF:000018">
    <property type="entry name" value="Serine/threonine-protein kinase 31"/>
    <property type="match status" value="1"/>
</dbReference>
<gene>
    <name evidence="3" type="ORF">NMOB1V02_LOCUS11120</name>
</gene>
<dbReference type="SMART" id="SM00333">
    <property type="entry name" value="TUDOR"/>
    <property type="match status" value="2"/>
</dbReference>
<feature type="region of interest" description="Disordered" evidence="1">
    <location>
        <begin position="436"/>
        <end position="467"/>
    </location>
</feature>
<feature type="compositionally biased region" description="Polar residues" evidence="1">
    <location>
        <begin position="450"/>
        <end position="467"/>
    </location>
</feature>
<dbReference type="InterPro" id="IPR050621">
    <property type="entry name" value="Tudor_domain_containing"/>
</dbReference>
<dbReference type="PROSITE" id="PS50304">
    <property type="entry name" value="TUDOR"/>
    <property type="match status" value="2"/>
</dbReference>
<feature type="non-terminal residue" evidence="3">
    <location>
        <position position="1"/>
    </location>
</feature>
<sequence>AIPASLDGIFPTLKRPPANPNEYFLQLFPDVEKFRGKFVKKLQGSWMVELESKDGRSVVEALCRDGYVTRNQTPEPQRNVTSPSGPQASQPTSPRRVLLPTPKLPPAPFVKLNTSPKRTFPSTPRPPTNNHPSYPRNSVSPTTKQPILPSPPRMSTPVSPPKQPVNSSPGKTSPLSIPTSPKKAPQNHEECSPTAGLYLPHASDSITTNSKHDVFLSWFENVKVLYLQLVKQEKRQTDMGNRLQIACAEGVESKLLLKPGDFVEGTILAAKFEDDNLWYRAEVVGHHRDTGRLEVFFFDYGNRAEVGLEDVRGLSPEFCQLPKQAIPCLLSQLANTSKAYPDGDPTGYVTNQFPDLFFKATFRTQNSDGFWDVELTSSDGKKLEEQLCSDGFASIVNGGGGEPAAPKIMTPSTKVANSSQVSMSELRNLRDEIKAIPVGKNADDKKTETQRNGSHGETSQISGSQNGVKEPVEVKLVEWVPNLKDFILRLPSPGAVGNIVSPATFEVVPPDSKSWLSSVKGATGLKCFLTGVVPVDGKWSEESIEFFRNAVQDDEMFVTVVHSGEMCAVKLNTSSGDLAELLIEKNFGVRGIVLPAWNPGKYEGFLESIDLDAGFVVFHAEGDRSDLAALSIQLEINLLEEQKMEKVHVGSYCALRTGIEGLKDPKWVRAQVRGEDCDELIVYSVDTCEELVVSKRFVQPLPQGLFYTPSLGVKCVLSWPCPDWASDNDIKSAALKCDLNGCVLEVSPENEFRVFKRLGEDLVDIPTYLMKLRDEAPKILNVATNADYQEMLLPVGSEEECVISHFVDPGEFWVHFSKNAVNLNSLMGRLLEFYGNFEADECWSAIEPGTVCVLQYPDHMYVRGVIQDRSDDPNNTLIWVRAFDYGSQHRVPREFLKKIEPEFLEEPAYSVCCRIQAKPTEDKWSHEAVEAFEQLTHNEGHERKFTVKFHHVQGGENVRYIVDLFDSDGHSVTDKFVSLGHGIALDESENLDDESWLEVKELY</sequence>
<dbReference type="PANTHER" id="PTHR22948:SF29">
    <property type="entry name" value="FI02030P-RELATED"/>
    <property type="match status" value="1"/>
</dbReference>
<feature type="domain" description="Tudor" evidence="2">
    <location>
        <begin position="845"/>
        <end position="906"/>
    </location>
</feature>
<feature type="compositionally biased region" description="Pro residues" evidence="1">
    <location>
        <begin position="148"/>
        <end position="163"/>
    </location>
</feature>
<dbReference type="Gene3D" id="2.40.50.90">
    <property type="match status" value="3"/>
</dbReference>
<evidence type="ECO:0000259" key="2">
    <source>
        <dbReference type="PROSITE" id="PS50304"/>
    </source>
</evidence>
<feature type="compositionally biased region" description="Polar residues" evidence="1">
    <location>
        <begin position="112"/>
        <end position="122"/>
    </location>
</feature>
<organism evidence="3">
    <name type="scientific">Notodromas monacha</name>
    <dbReference type="NCBI Taxonomy" id="399045"/>
    <lineage>
        <taxon>Eukaryota</taxon>
        <taxon>Metazoa</taxon>
        <taxon>Ecdysozoa</taxon>
        <taxon>Arthropoda</taxon>
        <taxon>Crustacea</taxon>
        <taxon>Oligostraca</taxon>
        <taxon>Ostracoda</taxon>
        <taxon>Podocopa</taxon>
        <taxon>Podocopida</taxon>
        <taxon>Cypridocopina</taxon>
        <taxon>Cypridoidea</taxon>
        <taxon>Cyprididae</taxon>
        <taxon>Notodromas</taxon>
    </lineage>
</organism>
<accession>A0A7R9BXQ1</accession>
<dbReference type="Pfam" id="PF00567">
    <property type="entry name" value="TUDOR"/>
    <property type="match status" value="2"/>
</dbReference>
<dbReference type="Gene3D" id="2.30.30.140">
    <property type="match status" value="2"/>
</dbReference>
<dbReference type="InterPro" id="IPR002999">
    <property type="entry name" value="Tudor"/>
</dbReference>
<dbReference type="GO" id="GO:0005737">
    <property type="term" value="C:cytoplasm"/>
    <property type="evidence" value="ECO:0007669"/>
    <property type="project" value="UniProtKB-ARBA"/>
</dbReference>
<protein>
    <recommendedName>
        <fullName evidence="2">Tudor domain-containing protein</fullName>
    </recommendedName>
</protein>
<dbReference type="EMBL" id="OA887574">
    <property type="protein sequence ID" value="CAD7283505.1"/>
    <property type="molecule type" value="Genomic_DNA"/>
</dbReference>
<feature type="compositionally biased region" description="Polar residues" evidence="1">
    <location>
        <begin position="69"/>
        <end position="93"/>
    </location>
</feature>
<keyword evidence="4" id="KW-1185">Reference proteome</keyword>
<feature type="compositionally biased region" description="Polar residues" evidence="1">
    <location>
        <begin position="164"/>
        <end position="179"/>
    </location>
</feature>
<feature type="compositionally biased region" description="Polar residues" evidence="1">
    <location>
        <begin position="130"/>
        <end position="145"/>
    </location>
</feature>